<dbReference type="SUPFAM" id="SSF52058">
    <property type="entry name" value="L domain-like"/>
    <property type="match status" value="1"/>
</dbReference>
<dbReference type="InterPro" id="IPR003591">
    <property type="entry name" value="Leu-rich_rpt_typical-subtyp"/>
</dbReference>
<dbReference type="PROSITE" id="PS51450">
    <property type="entry name" value="LRR"/>
    <property type="match status" value="3"/>
</dbReference>
<dbReference type="Pfam" id="PF00560">
    <property type="entry name" value="LRR_1"/>
    <property type="match status" value="1"/>
</dbReference>
<dbReference type="Proteomes" id="UP000694620">
    <property type="component" value="Chromosome 1"/>
</dbReference>
<name>A0A8C4XAA8_ERPCA</name>
<dbReference type="InterPro" id="IPR050333">
    <property type="entry name" value="SLRP"/>
</dbReference>
<dbReference type="Ensembl" id="ENSECRT00000016546.1">
    <property type="protein sequence ID" value="ENSECRP00000016254.1"/>
    <property type="gene ID" value="ENSECRG00000010849.1"/>
</dbReference>
<evidence type="ECO:0008006" key="5">
    <source>
        <dbReference type="Google" id="ProtNLM"/>
    </source>
</evidence>
<dbReference type="PRINTS" id="PR00019">
    <property type="entry name" value="LEURICHRPT"/>
</dbReference>
<dbReference type="PANTHER" id="PTHR45712:SF31">
    <property type="entry name" value="PODOCAN"/>
    <property type="match status" value="1"/>
</dbReference>
<proteinExistence type="predicted"/>
<dbReference type="SMART" id="SM00369">
    <property type="entry name" value="LRR_TYP"/>
    <property type="match status" value="7"/>
</dbReference>
<reference evidence="3" key="3">
    <citation type="submission" date="2025-09" db="UniProtKB">
        <authorList>
            <consortium name="Ensembl"/>
        </authorList>
    </citation>
    <scope>IDENTIFICATION</scope>
</reference>
<keyword evidence="2" id="KW-0677">Repeat</keyword>
<dbReference type="InterPro" id="IPR032675">
    <property type="entry name" value="LRR_dom_sf"/>
</dbReference>
<dbReference type="AlphaFoldDB" id="A0A8C4XAA8"/>
<keyword evidence="4" id="KW-1185">Reference proteome</keyword>
<reference evidence="3" key="1">
    <citation type="submission" date="2021-06" db="EMBL/GenBank/DDBJ databases">
        <authorList>
            <consortium name="Wellcome Sanger Institute Data Sharing"/>
        </authorList>
    </citation>
    <scope>NUCLEOTIDE SEQUENCE [LARGE SCALE GENOMIC DNA]</scope>
</reference>
<dbReference type="Gene3D" id="3.80.10.10">
    <property type="entry name" value="Ribonuclease Inhibitor"/>
    <property type="match status" value="3"/>
</dbReference>
<evidence type="ECO:0000256" key="1">
    <source>
        <dbReference type="ARBA" id="ARBA00022614"/>
    </source>
</evidence>
<sequence>VGVGVEELRLLSFFRVVQCSDKGIHKIPYGIPYNARYVLLMNNKIDFIQLDLLNEYLSLEFLVLSNNRLTDEAIEGAFEGIEKLTRLFLDDNFLTSIPADLPPSLEELRLNHNNINQIFPNISDLLFLDLSSNKLKNKGINKHSFRHMINLENLNLEKNLLHSVPKHLPKSLKTLILKGNKIVSVSKDAFLKMTNLEQLGLSHNKIFKVAPSAFKGLSALHHLDISYNYLAEVPHCLPMTMNSIALNNNLIAKVPRDSFCNMKHVQSSLILINLQYNNIDMRNIDIKAFRCLRGYQLGF</sequence>
<dbReference type="GeneTree" id="ENSGT00940000167455"/>
<organism evidence="3 4">
    <name type="scientific">Erpetoichthys calabaricus</name>
    <name type="common">Rope fish</name>
    <name type="synonym">Calamoichthys calabaricus</name>
    <dbReference type="NCBI Taxonomy" id="27687"/>
    <lineage>
        <taxon>Eukaryota</taxon>
        <taxon>Metazoa</taxon>
        <taxon>Chordata</taxon>
        <taxon>Craniata</taxon>
        <taxon>Vertebrata</taxon>
        <taxon>Euteleostomi</taxon>
        <taxon>Actinopterygii</taxon>
        <taxon>Polypteriformes</taxon>
        <taxon>Polypteridae</taxon>
        <taxon>Erpetoichthys</taxon>
    </lineage>
</organism>
<dbReference type="Pfam" id="PF13855">
    <property type="entry name" value="LRR_8"/>
    <property type="match status" value="1"/>
</dbReference>
<evidence type="ECO:0000256" key="2">
    <source>
        <dbReference type="ARBA" id="ARBA00022737"/>
    </source>
</evidence>
<evidence type="ECO:0000313" key="4">
    <source>
        <dbReference type="Proteomes" id="UP000694620"/>
    </source>
</evidence>
<protein>
    <recommendedName>
        <fullName evidence="5">Toll-like receptor 4</fullName>
    </recommendedName>
</protein>
<dbReference type="GO" id="GO:0005615">
    <property type="term" value="C:extracellular space"/>
    <property type="evidence" value="ECO:0007669"/>
    <property type="project" value="TreeGrafter"/>
</dbReference>
<accession>A0A8C4XAA8</accession>
<reference evidence="3" key="2">
    <citation type="submission" date="2025-08" db="UniProtKB">
        <authorList>
            <consortium name="Ensembl"/>
        </authorList>
    </citation>
    <scope>IDENTIFICATION</scope>
</reference>
<dbReference type="PANTHER" id="PTHR45712">
    <property type="entry name" value="AGAP008170-PA"/>
    <property type="match status" value="1"/>
</dbReference>
<keyword evidence="1" id="KW-0433">Leucine-rich repeat</keyword>
<dbReference type="InterPro" id="IPR001611">
    <property type="entry name" value="Leu-rich_rpt"/>
</dbReference>
<evidence type="ECO:0000313" key="3">
    <source>
        <dbReference type="Ensembl" id="ENSECRP00000016254.1"/>
    </source>
</evidence>